<dbReference type="Pfam" id="PF05292">
    <property type="entry name" value="MCD"/>
    <property type="match status" value="1"/>
</dbReference>
<dbReference type="FunFam" id="3.40.630.150:FF:000001">
    <property type="entry name" value="Malonyl-CoA decarboxylase, mitochondrial"/>
    <property type="match status" value="1"/>
</dbReference>
<gene>
    <name evidence="3" type="ORF">EB796_018559</name>
</gene>
<dbReference type="Pfam" id="PF17408">
    <property type="entry name" value="MCD_N"/>
    <property type="match status" value="1"/>
</dbReference>
<dbReference type="Gene3D" id="3.40.630.150">
    <property type="entry name" value="Malonyl-CoA decarboxylase, catalytic domain"/>
    <property type="match status" value="1"/>
</dbReference>
<feature type="domain" description="Malonyl-CoA decarboxylase C-terminal" evidence="1">
    <location>
        <begin position="229"/>
        <end position="478"/>
    </location>
</feature>
<organism evidence="3 4">
    <name type="scientific">Bugula neritina</name>
    <name type="common">Brown bryozoan</name>
    <name type="synonym">Sertularia neritina</name>
    <dbReference type="NCBI Taxonomy" id="10212"/>
    <lineage>
        <taxon>Eukaryota</taxon>
        <taxon>Metazoa</taxon>
        <taxon>Spiralia</taxon>
        <taxon>Lophotrochozoa</taxon>
        <taxon>Bryozoa</taxon>
        <taxon>Gymnolaemata</taxon>
        <taxon>Cheilostomatida</taxon>
        <taxon>Flustrina</taxon>
        <taxon>Buguloidea</taxon>
        <taxon>Bugulidae</taxon>
        <taxon>Bugula</taxon>
    </lineage>
</organism>
<reference evidence="3" key="1">
    <citation type="submission" date="2020-06" db="EMBL/GenBank/DDBJ databases">
        <title>Draft genome of Bugula neritina, a colonial animal packing powerful symbionts and potential medicines.</title>
        <authorList>
            <person name="Rayko M."/>
        </authorList>
    </citation>
    <scope>NUCLEOTIDE SEQUENCE [LARGE SCALE GENOMIC DNA]</scope>
    <source>
        <strain evidence="3">Kwan_BN1</strain>
    </source>
</reference>
<evidence type="ECO:0000313" key="4">
    <source>
        <dbReference type="Proteomes" id="UP000593567"/>
    </source>
</evidence>
<dbReference type="InterPro" id="IPR038351">
    <property type="entry name" value="MCD_N_sf"/>
</dbReference>
<evidence type="ECO:0000259" key="2">
    <source>
        <dbReference type="Pfam" id="PF17408"/>
    </source>
</evidence>
<dbReference type="GO" id="GO:0006633">
    <property type="term" value="P:fatty acid biosynthetic process"/>
    <property type="evidence" value="ECO:0007669"/>
    <property type="project" value="InterPro"/>
</dbReference>
<dbReference type="InterPro" id="IPR035372">
    <property type="entry name" value="MCD_N"/>
</dbReference>
<keyword evidence="4" id="KW-1185">Reference proteome</keyword>
<feature type="domain" description="Malonyl-CoA decarboxylase N-terminal" evidence="2">
    <location>
        <begin position="159"/>
        <end position="226"/>
    </location>
</feature>
<sequence length="494" mass="55255">MILFPVTALLSTPKAYNYMPMPKSQMPSMRLFPHLVLSFRPIMSQSRLKILQSHLCCTAPALRVSPASRFSNNKALKQNSSNSVTETISIVNSIVNTGDIRPAENNASFIMRNYSSFSDKDKVAFLTQLASDYRCQQSSLLRSLSSLSLGESAAVGYRQQQKLRENLTPAYELLFREIGASAGGVKFLVDLRHDLINLSRGAANSEKLASLQAMNHNLKELLSLWFGVGFLSLERITWKSPCDLLEKVAGYEGVHPVRNVSDLRLRVGAYRRCYAFIHPSMPREPVVILHVALTDGIASNIQAIVPHPTLSNQSDFKLTQHSEEDTSTFNSAVFYSITSTQPGLKGIDLGNYLIKSVVKQLQSEFPHLTQFSSLSPIPGFRDWLFTEINQQMGGAKQEPLLNDNQMQRLSAVLQCQAEKKIILAKLKKLLQDGNWCKNTDVTSGIKDILMYLCARYLYLEKHRNYALNPVANFHLRNGLPCGVSTGWLTPQLEV</sequence>
<dbReference type="PANTHER" id="PTHR28641">
    <property type="match status" value="1"/>
</dbReference>
<proteinExistence type="predicted"/>
<dbReference type="GO" id="GO:2001294">
    <property type="term" value="P:malonyl-CoA catabolic process"/>
    <property type="evidence" value="ECO:0007669"/>
    <property type="project" value="TreeGrafter"/>
</dbReference>
<dbReference type="OrthoDB" id="426718at2759"/>
<dbReference type="Gene3D" id="1.20.140.90">
    <property type="entry name" value="Malonyl-CoA decarboxylase, oligemerization domain"/>
    <property type="match status" value="1"/>
</dbReference>
<dbReference type="PANTHER" id="PTHR28641:SF1">
    <property type="entry name" value="MALONYL-COA DECARBOXYLASE, MITOCHONDRIAL"/>
    <property type="match status" value="1"/>
</dbReference>
<evidence type="ECO:0000259" key="1">
    <source>
        <dbReference type="Pfam" id="PF05292"/>
    </source>
</evidence>
<dbReference type="GO" id="GO:0005782">
    <property type="term" value="C:peroxisomal matrix"/>
    <property type="evidence" value="ECO:0007669"/>
    <property type="project" value="TreeGrafter"/>
</dbReference>
<dbReference type="InterPro" id="IPR042303">
    <property type="entry name" value="Malonyl_CoA_deC_C_sf"/>
</dbReference>
<dbReference type="AlphaFoldDB" id="A0A7J7JAZ5"/>
<name>A0A7J7JAZ5_BUGNE</name>
<accession>A0A7J7JAZ5</accession>
<protein>
    <submittedName>
        <fullName evidence="3">MLYCD</fullName>
    </submittedName>
</protein>
<dbReference type="Proteomes" id="UP000593567">
    <property type="component" value="Unassembled WGS sequence"/>
</dbReference>
<dbReference type="EMBL" id="VXIV02002758">
    <property type="protein sequence ID" value="KAF6023137.1"/>
    <property type="molecule type" value="Genomic_DNA"/>
</dbReference>
<comment type="caution">
    <text evidence="3">The sequence shown here is derived from an EMBL/GenBank/DDBJ whole genome shotgun (WGS) entry which is preliminary data.</text>
</comment>
<dbReference type="GO" id="GO:0005759">
    <property type="term" value="C:mitochondrial matrix"/>
    <property type="evidence" value="ECO:0007669"/>
    <property type="project" value="TreeGrafter"/>
</dbReference>
<dbReference type="GO" id="GO:0006085">
    <property type="term" value="P:acetyl-CoA biosynthetic process"/>
    <property type="evidence" value="ECO:0007669"/>
    <property type="project" value="TreeGrafter"/>
</dbReference>
<dbReference type="InterPro" id="IPR038917">
    <property type="entry name" value="Malonyl_CoA_deC"/>
</dbReference>
<evidence type="ECO:0000313" key="3">
    <source>
        <dbReference type="EMBL" id="KAF6023137.1"/>
    </source>
</evidence>
<dbReference type="GO" id="GO:0050080">
    <property type="term" value="F:malonyl-CoA decarboxylase activity"/>
    <property type="evidence" value="ECO:0007669"/>
    <property type="project" value="InterPro"/>
</dbReference>
<dbReference type="InterPro" id="IPR007956">
    <property type="entry name" value="Malonyl_CoA_deC_C"/>
</dbReference>